<feature type="non-terminal residue" evidence="2">
    <location>
        <position position="412"/>
    </location>
</feature>
<dbReference type="AlphaFoldDB" id="A0AAW0XD04"/>
<sequence length="412" mass="45881">MNALQSYSSDDEPTSDPPLHKIRKNVDPGTNYDNVGMDISEDSDDDQPPQQHHHHHHNHHKDKGRAATTSCGGRPPGASSLPSPAPSPLSATATNETHKLHTEAKDGPRSSLQERLLGLASGGTQRSSQDDRGAPRERRDSRTSPSQDREGHSRRKSKSPNLKSPKSPRPRSPAGGSNKHRTRSRSKSRERESRPSQQGRDHSGRSHGGRDQVSQGHSGRGRESREGRRSRDDDRKRRDEDRRSRRSRSRSRSRERRRSRSRSRDRRSRSRSRDRRRRSRSRERKRPMDIRKEAQQKLALLKAANPDLTAAELLKRSMEAQMVEVQKQTGIALPSYYNPAAMNPMKFAEQERKKKLLWGNKNKAADTPAGNSAAEGAASNTPASLNLHPGGSGMGGMGSGMNSLRPNLGGEC</sequence>
<dbReference type="EMBL" id="JARKIK010000043">
    <property type="protein sequence ID" value="KAK8737151.1"/>
    <property type="molecule type" value="Genomic_DNA"/>
</dbReference>
<feature type="compositionally biased region" description="Gly residues" evidence="1">
    <location>
        <begin position="390"/>
        <end position="399"/>
    </location>
</feature>
<feature type="compositionally biased region" description="Low complexity" evidence="1">
    <location>
        <begin position="76"/>
        <end position="94"/>
    </location>
</feature>
<feature type="compositionally biased region" description="Basic and acidic residues" evidence="1">
    <location>
        <begin position="220"/>
        <end position="243"/>
    </location>
</feature>
<feature type="compositionally biased region" description="Basic and acidic residues" evidence="1">
    <location>
        <begin position="128"/>
        <end position="151"/>
    </location>
</feature>
<feature type="compositionally biased region" description="Basic and acidic residues" evidence="1">
    <location>
        <begin position="96"/>
        <end position="108"/>
    </location>
</feature>
<evidence type="ECO:0000313" key="3">
    <source>
        <dbReference type="Proteomes" id="UP001445076"/>
    </source>
</evidence>
<gene>
    <name evidence="2" type="ORF">OTU49_004817</name>
</gene>
<keyword evidence="3" id="KW-1185">Reference proteome</keyword>
<evidence type="ECO:0008006" key="4">
    <source>
        <dbReference type="Google" id="ProtNLM"/>
    </source>
</evidence>
<proteinExistence type="predicted"/>
<feature type="compositionally biased region" description="Low complexity" evidence="1">
    <location>
        <begin position="369"/>
        <end position="380"/>
    </location>
</feature>
<evidence type="ECO:0000256" key="1">
    <source>
        <dbReference type="SAM" id="MobiDB-lite"/>
    </source>
</evidence>
<feature type="compositionally biased region" description="Basic residues" evidence="1">
    <location>
        <begin position="51"/>
        <end position="63"/>
    </location>
</feature>
<reference evidence="2 3" key="1">
    <citation type="journal article" date="2024" name="BMC Genomics">
        <title>Genome assembly of redclaw crayfish (Cherax quadricarinatus) provides insights into its immune adaptation and hypoxia tolerance.</title>
        <authorList>
            <person name="Liu Z."/>
            <person name="Zheng J."/>
            <person name="Li H."/>
            <person name="Fang K."/>
            <person name="Wang S."/>
            <person name="He J."/>
            <person name="Zhou D."/>
            <person name="Weng S."/>
            <person name="Chi M."/>
            <person name="Gu Z."/>
            <person name="He J."/>
            <person name="Li F."/>
            <person name="Wang M."/>
        </authorList>
    </citation>
    <scope>NUCLEOTIDE SEQUENCE [LARGE SCALE GENOMIC DNA]</scope>
    <source>
        <strain evidence="2">ZL_2023a</strain>
    </source>
</reference>
<name>A0AAW0XD04_CHEQU</name>
<feature type="compositionally biased region" description="Basic residues" evidence="1">
    <location>
        <begin position="244"/>
        <end position="285"/>
    </location>
</feature>
<comment type="caution">
    <text evidence="2">The sequence shown here is derived from an EMBL/GenBank/DDBJ whole genome shotgun (WGS) entry which is preliminary data.</text>
</comment>
<feature type="region of interest" description="Disordered" evidence="1">
    <location>
        <begin position="362"/>
        <end position="412"/>
    </location>
</feature>
<evidence type="ECO:0000313" key="2">
    <source>
        <dbReference type="EMBL" id="KAK8737151.1"/>
    </source>
</evidence>
<organism evidence="2 3">
    <name type="scientific">Cherax quadricarinatus</name>
    <name type="common">Australian red claw crayfish</name>
    <dbReference type="NCBI Taxonomy" id="27406"/>
    <lineage>
        <taxon>Eukaryota</taxon>
        <taxon>Metazoa</taxon>
        <taxon>Ecdysozoa</taxon>
        <taxon>Arthropoda</taxon>
        <taxon>Crustacea</taxon>
        <taxon>Multicrustacea</taxon>
        <taxon>Malacostraca</taxon>
        <taxon>Eumalacostraca</taxon>
        <taxon>Eucarida</taxon>
        <taxon>Decapoda</taxon>
        <taxon>Pleocyemata</taxon>
        <taxon>Astacidea</taxon>
        <taxon>Parastacoidea</taxon>
        <taxon>Parastacidae</taxon>
        <taxon>Cherax</taxon>
    </lineage>
</organism>
<accession>A0AAW0XD04</accession>
<feature type="compositionally biased region" description="Basic and acidic residues" evidence="1">
    <location>
        <begin position="187"/>
        <end position="210"/>
    </location>
</feature>
<protein>
    <recommendedName>
        <fullName evidence="4">Arginine/serine-rich coiled-coil protein 2</fullName>
    </recommendedName>
</protein>
<dbReference type="Proteomes" id="UP001445076">
    <property type="component" value="Unassembled WGS sequence"/>
</dbReference>
<feature type="region of interest" description="Disordered" evidence="1">
    <location>
        <begin position="1"/>
        <end position="292"/>
    </location>
</feature>